<dbReference type="PANTHER" id="PTHR12901:SF10">
    <property type="entry name" value="COENZYME Q-BINDING PROTEIN COQ10, MITOCHONDRIAL"/>
    <property type="match status" value="1"/>
</dbReference>
<sequence length="158" mass="17202">MPRFSKSVRVPYTPAQAFDLVSDIGRYPDFIKWITAMRVSEVRVDETGATHCQGDAVVGFKGFVERFSTGVVADPDAGTVVASLIKGPFRALRAQWTITPLERGGSDIALEIKYEFRNVLIAMLAAANHDIAVDRIMSAFLAEAQKRYGPAPSASVPV</sequence>
<dbReference type="Proteomes" id="UP000024942">
    <property type="component" value="Unassembled WGS sequence"/>
</dbReference>
<dbReference type="OrthoDB" id="9804759at2"/>
<dbReference type="InterPro" id="IPR023393">
    <property type="entry name" value="START-like_dom_sf"/>
</dbReference>
<dbReference type="CDD" id="cd07813">
    <property type="entry name" value="COQ10p_like"/>
    <property type="match status" value="1"/>
</dbReference>
<gene>
    <name evidence="3" type="ORF">HOC_12428</name>
</gene>
<dbReference type="AlphaFoldDB" id="A0A059G6B6"/>
<dbReference type="PATRIC" id="fig|1280953.3.peg.2504"/>
<keyword evidence="4" id="KW-1185">Reference proteome</keyword>
<dbReference type="EMBL" id="ARYL01000018">
    <property type="protein sequence ID" value="KDA02013.1"/>
    <property type="molecule type" value="Genomic_DNA"/>
</dbReference>
<evidence type="ECO:0000259" key="2">
    <source>
        <dbReference type="Pfam" id="PF03364"/>
    </source>
</evidence>
<dbReference type="Pfam" id="PF03364">
    <property type="entry name" value="Polyketide_cyc"/>
    <property type="match status" value="1"/>
</dbReference>
<comment type="caution">
    <text evidence="3">The sequence shown here is derived from an EMBL/GenBank/DDBJ whole genome shotgun (WGS) entry which is preliminary data.</text>
</comment>
<dbReference type="SUPFAM" id="SSF55961">
    <property type="entry name" value="Bet v1-like"/>
    <property type="match status" value="1"/>
</dbReference>
<feature type="domain" description="Coenzyme Q-binding protein COQ10 START" evidence="2">
    <location>
        <begin position="10"/>
        <end position="140"/>
    </location>
</feature>
<dbReference type="InterPro" id="IPR044996">
    <property type="entry name" value="COQ10-like"/>
</dbReference>
<name>A0A059G6B6_9PROT</name>
<dbReference type="Gene3D" id="3.30.530.20">
    <property type="match status" value="1"/>
</dbReference>
<dbReference type="InterPro" id="IPR005031">
    <property type="entry name" value="COQ10_START"/>
</dbReference>
<evidence type="ECO:0000256" key="1">
    <source>
        <dbReference type="ARBA" id="ARBA00008918"/>
    </source>
</evidence>
<protein>
    <submittedName>
        <fullName evidence="3">Cyclase/dehydrase family protein</fullName>
    </submittedName>
</protein>
<dbReference type="RefSeq" id="WP_035539048.1">
    <property type="nucleotide sequence ID" value="NZ_ARYL01000018.1"/>
</dbReference>
<dbReference type="GO" id="GO:0048039">
    <property type="term" value="F:ubiquinone binding"/>
    <property type="evidence" value="ECO:0007669"/>
    <property type="project" value="InterPro"/>
</dbReference>
<dbReference type="STRING" id="1280953.HOC_12428"/>
<organism evidence="3 4">
    <name type="scientific">Hyphomonas oceanitis SCH89</name>
    <dbReference type="NCBI Taxonomy" id="1280953"/>
    <lineage>
        <taxon>Bacteria</taxon>
        <taxon>Pseudomonadati</taxon>
        <taxon>Pseudomonadota</taxon>
        <taxon>Alphaproteobacteria</taxon>
        <taxon>Hyphomonadales</taxon>
        <taxon>Hyphomonadaceae</taxon>
        <taxon>Hyphomonas</taxon>
    </lineage>
</organism>
<accession>A0A059G6B6</accession>
<dbReference type="PANTHER" id="PTHR12901">
    <property type="entry name" value="SPERM PROTEIN HOMOLOG"/>
    <property type="match status" value="1"/>
</dbReference>
<proteinExistence type="inferred from homology"/>
<dbReference type="GO" id="GO:0045333">
    <property type="term" value="P:cellular respiration"/>
    <property type="evidence" value="ECO:0007669"/>
    <property type="project" value="InterPro"/>
</dbReference>
<dbReference type="eggNOG" id="COG2867">
    <property type="taxonomic scope" value="Bacteria"/>
</dbReference>
<comment type="similarity">
    <text evidence="1">Belongs to the ribosome association toxin RatA family.</text>
</comment>
<reference evidence="3 4" key="1">
    <citation type="journal article" date="2014" name="Antonie Van Leeuwenhoek">
        <title>Hyphomonas beringensis sp. nov. and Hyphomonas chukchiensis sp. nov., isolated from surface seawater of the Bering Sea and Chukchi Sea.</title>
        <authorList>
            <person name="Li C."/>
            <person name="Lai Q."/>
            <person name="Li G."/>
            <person name="Dong C."/>
            <person name="Wang J."/>
            <person name="Liao Y."/>
            <person name="Shao Z."/>
        </authorList>
    </citation>
    <scope>NUCLEOTIDE SEQUENCE [LARGE SCALE GENOMIC DNA]</scope>
    <source>
        <strain evidence="3 4">SCH89</strain>
    </source>
</reference>
<evidence type="ECO:0000313" key="3">
    <source>
        <dbReference type="EMBL" id="KDA02013.1"/>
    </source>
</evidence>
<evidence type="ECO:0000313" key="4">
    <source>
        <dbReference type="Proteomes" id="UP000024942"/>
    </source>
</evidence>